<sequence length="264" mass="27702">MGDDERTHHQGLQQDLRLLATRTDRRQLLRWMAFTSLIPLVGCGGEDTGGGDASGCSKIPEETAGPYPGDGSNGANALVLSGIVRSDLRSSIAGASGVAQGVPLTITLTLVDSTDGCTPLAGHAIYLWHCDRAGLYSMYSSGVTQENYLRGVQETDSEGRVTFTSIFPACYSGRWPHIHFEVYPSLGAATSSGNKLATSQLALPEAVCDEVFATTGYSQSVRNLGQISLASDNVFRDGASSQLASVTGNTSDGYVATLVVGITT</sequence>
<dbReference type="Pfam" id="PF00775">
    <property type="entry name" value="Dioxygenase_C"/>
    <property type="match status" value="1"/>
</dbReference>
<dbReference type="GO" id="GO:0008199">
    <property type="term" value="F:ferric iron binding"/>
    <property type="evidence" value="ECO:0007669"/>
    <property type="project" value="InterPro"/>
</dbReference>
<evidence type="ECO:0000313" key="4">
    <source>
        <dbReference type="Proteomes" id="UP000272888"/>
    </source>
</evidence>
<dbReference type="EMBL" id="RAWB01000038">
    <property type="protein sequence ID" value="RKH65432.1"/>
    <property type="molecule type" value="Genomic_DNA"/>
</dbReference>
<dbReference type="CDD" id="cd03457">
    <property type="entry name" value="intradiol_dioxygenase_like"/>
    <property type="match status" value="1"/>
</dbReference>
<keyword evidence="3" id="KW-0560">Oxidoreductase</keyword>
<accession>A0A3A8QKR5</accession>
<dbReference type="PANTHER" id="PTHR34315:SF1">
    <property type="entry name" value="INTRADIOL RING-CLEAVAGE DIOXYGENASES DOMAIN-CONTAINING PROTEIN-RELATED"/>
    <property type="match status" value="1"/>
</dbReference>
<gene>
    <name evidence="3" type="ORF">D7V93_05945</name>
</gene>
<dbReference type="Proteomes" id="UP000272888">
    <property type="component" value="Unassembled WGS sequence"/>
</dbReference>
<feature type="region of interest" description="Disordered" evidence="1">
    <location>
        <begin position="51"/>
        <end position="71"/>
    </location>
</feature>
<keyword evidence="4" id="KW-1185">Reference proteome</keyword>
<dbReference type="GO" id="GO:0016702">
    <property type="term" value="F:oxidoreductase activity, acting on single donors with incorporation of molecular oxygen, incorporation of two atoms of oxygen"/>
    <property type="evidence" value="ECO:0007669"/>
    <property type="project" value="InterPro"/>
</dbReference>
<dbReference type="InterPro" id="IPR000627">
    <property type="entry name" value="Intradiol_dOase_C"/>
</dbReference>
<evidence type="ECO:0000313" key="3">
    <source>
        <dbReference type="EMBL" id="RKH65432.1"/>
    </source>
</evidence>
<reference evidence="4" key="1">
    <citation type="submission" date="2018-09" db="EMBL/GenBank/DDBJ databases">
        <authorList>
            <person name="Livingstone P.G."/>
            <person name="Whitworth D.E."/>
        </authorList>
    </citation>
    <scope>NUCLEOTIDE SEQUENCE [LARGE SCALE GENOMIC DNA]</scope>
    <source>
        <strain evidence="4">CA051B</strain>
    </source>
</reference>
<proteinExistence type="predicted"/>
<dbReference type="RefSeq" id="WP_120642439.1">
    <property type="nucleotide sequence ID" value="NZ_RAWB01000038.1"/>
</dbReference>
<evidence type="ECO:0000259" key="2">
    <source>
        <dbReference type="Pfam" id="PF00775"/>
    </source>
</evidence>
<dbReference type="PANTHER" id="PTHR34315">
    <property type="match status" value="1"/>
</dbReference>
<name>A0A3A8QKR5_9BACT</name>
<dbReference type="AlphaFoldDB" id="A0A3A8QKR5"/>
<dbReference type="SUPFAM" id="SSF49482">
    <property type="entry name" value="Aromatic compound dioxygenase"/>
    <property type="match status" value="1"/>
</dbReference>
<protein>
    <submittedName>
        <fullName evidence="3">Dioxygenase</fullName>
    </submittedName>
</protein>
<dbReference type="InterPro" id="IPR015889">
    <property type="entry name" value="Intradiol_dOase_core"/>
</dbReference>
<evidence type="ECO:0000256" key="1">
    <source>
        <dbReference type="SAM" id="MobiDB-lite"/>
    </source>
</evidence>
<organism evidence="3 4">
    <name type="scientific">Corallococcus llansteffanensis</name>
    <dbReference type="NCBI Taxonomy" id="2316731"/>
    <lineage>
        <taxon>Bacteria</taxon>
        <taxon>Pseudomonadati</taxon>
        <taxon>Myxococcota</taxon>
        <taxon>Myxococcia</taxon>
        <taxon>Myxococcales</taxon>
        <taxon>Cystobacterineae</taxon>
        <taxon>Myxococcaceae</taxon>
        <taxon>Corallococcus</taxon>
    </lineage>
</organism>
<dbReference type="Gene3D" id="2.60.130.10">
    <property type="entry name" value="Aromatic compound dioxygenase"/>
    <property type="match status" value="1"/>
</dbReference>
<feature type="domain" description="Intradiol ring-cleavage dioxygenases" evidence="2">
    <location>
        <begin position="97"/>
        <end position="173"/>
    </location>
</feature>
<comment type="caution">
    <text evidence="3">The sequence shown here is derived from an EMBL/GenBank/DDBJ whole genome shotgun (WGS) entry which is preliminary data.</text>
</comment>
<keyword evidence="3" id="KW-0223">Dioxygenase</keyword>